<dbReference type="RefSeq" id="WP_202339210.1">
    <property type="nucleotide sequence ID" value="NZ_CP068390.1"/>
</dbReference>
<reference evidence="2" key="1">
    <citation type="submission" date="2020-12" db="EMBL/GenBank/DDBJ databases">
        <title>Generalized mutagenesis with transposon Tn5. A laboratory procedure for the identification of genes responsible for a bacterial phenotype and its regulation, illustrated with phenazine production in Pseudomonas chlororaphis.</title>
        <authorList>
            <person name="Muzio F."/>
            <person name="Sobrero P."/>
            <person name="Agaras B."/>
            <person name="Valverde C."/>
        </authorList>
    </citation>
    <scope>NUCLEOTIDE SEQUENCE</scope>
    <source>
        <strain evidence="2">SMMP3</strain>
    </source>
</reference>
<organism evidence="2 3">
    <name type="scientific">Pseudomonas chlororaphis subsp. aurantiaca</name>
    <dbReference type="NCBI Taxonomy" id="86192"/>
    <lineage>
        <taxon>Bacteria</taxon>
        <taxon>Pseudomonadati</taxon>
        <taxon>Pseudomonadota</taxon>
        <taxon>Gammaproteobacteria</taxon>
        <taxon>Pseudomonadales</taxon>
        <taxon>Pseudomonadaceae</taxon>
        <taxon>Pseudomonas</taxon>
    </lineage>
</organism>
<dbReference type="AlphaFoldDB" id="A0AAJ0ZNA7"/>
<evidence type="ECO:0000313" key="2">
    <source>
        <dbReference type="EMBL" id="MBU4635684.1"/>
    </source>
</evidence>
<sequence>MNTLLRAVAIYRICNRALGSLDHDARESYMLNWWKIDESDFEFSLLSKEMQNLLLLNDDPPSDVQNQMYDELIMIALSSAYKGVTNTYLSETMSKMGLGDYEIHGDIEKLEVCPCCGYRTLSSRANYDICGLCNWEDDGTIAQETYSGPNHMTLREGKEKFRAQMEQLPLNKWTIS</sequence>
<gene>
    <name evidence="2" type="ORF">I8747_23020</name>
</gene>
<accession>A0AAJ0ZNA7</accession>
<evidence type="ECO:0000313" key="3">
    <source>
        <dbReference type="Proteomes" id="UP000787568"/>
    </source>
</evidence>
<proteinExistence type="predicted"/>
<dbReference type="EMBL" id="JAEEFW010000007">
    <property type="protein sequence ID" value="MBU4635684.1"/>
    <property type="molecule type" value="Genomic_DNA"/>
</dbReference>
<protein>
    <recommendedName>
        <fullName evidence="1">Cysteine-rich CPCC domain-containing protein</fullName>
    </recommendedName>
</protein>
<comment type="caution">
    <text evidence="2">The sequence shown here is derived from an EMBL/GenBank/DDBJ whole genome shotgun (WGS) entry which is preliminary data.</text>
</comment>
<dbReference type="InterPro" id="IPR025983">
    <property type="entry name" value="Cys_rich_CPCC"/>
</dbReference>
<dbReference type="Pfam" id="PF14206">
    <property type="entry name" value="Cys_rich_CPCC"/>
    <property type="match status" value="1"/>
</dbReference>
<evidence type="ECO:0000259" key="1">
    <source>
        <dbReference type="Pfam" id="PF14206"/>
    </source>
</evidence>
<name>A0AAJ0ZNA7_9PSED</name>
<feature type="domain" description="Cysteine-rich CPCC" evidence="1">
    <location>
        <begin position="113"/>
        <end position="162"/>
    </location>
</feature>
<dbReference type="Proteomes" id="UP000787568">
    <property type="component" value="Unassembled WGS sequence"/>
</dbReference>